<dbReference type="InterPro" id="IPR004166">
    <property type="entry name" value="a-kinase_dom"/>
</dbReference>
<keyword evidence="5" id="KW-0732">Signal</keyword>
<gene>
    <name evidence="8" type="ORF">OSTQU699_LOCUS7588</name>
</gene>
<evidence type="ECO:0000256" key="6">
    <source>
        <dbReference type="ARBA" id="ARBA00022777"/>
    </source>
</evidence>
<dbReference type="InterPro" id="IPR036465">
    <property type="entry name" value="vWFA_dom_sf"/>
</dbReference>
<dbReference type="Gene3D" id="3.30.200.20">
    <property type="entry name" value="Phosphorylase Kinase, domain 1"/>
    <property type="match status" value="1"/>
</dbReference>
<comment type="subcellular location">
    <subcellularLocation>
        <location evidence="1">Secreted</location>
    </subcellularLocation>
</comment>
<keyword evidence="9" id="KW-1185">Reference proteome</keyword>
<accession>A0A8S1J527</accession>
<sequence length="525" mass="57745">MEKGMEVDRHRRKQIDVIFRRAQQVELCYLVDCTGSMMAHIQEVKALAQHAVDDIKRSYKQLNLSVAFVGYRDFCDGNDRLSILEFSNDLEQVQRFIDNQEAGGGGDGPEDVLGGLDAVLKLGWDAPTKVVIHVADAPCHGSRFQPAGDLDDTEHQIAKDGMDGNGLCAEELILKILEKGISYNFYHVFPRNTQKMIAEFNKLSQAYGCGIVEVNLEETGLMRRSVAISVMNSIGDTMHALSTEIAAGEGFNASNTDGIFTVQAVPDWVTIVEQPAIVTWFQLPADISDLRFGMDLRKTSGVMKIKVAPNPFAEGCMQHAFHAYCVEGVAATHGRLVAKRFKGSRISSFMAYEEHMEVQSVAEFLALEFTKLLQARSPGSPMVAFQRVYAAQAAGIRGPYYANLEPFIEGNFEKFSSGASRASGAHEVLQAFSHWTHHATKGYLMVVHLQGVMVGKDYVLSDPVIHSTELVRHSPHIRTRFGAMNLGPRGMDAFFAGHKCNSVCKTLGLTVPESGLGAPLREAMP</sequence>
<dbReference type="Pfam" id="PF02816">
    <property type="entry name" value="Alpha_kinase"/>
    <property type="match status" value="1"/>
</dbReference>
<dbReference type="AlphaFoldDB" id="A0A8S1J527"/>
<organism evidence="8 9">
    <name type="scientific">Ostreobium quekettii</name>
    <dbReference type="NCBI Taxonomy" id="121088"/>
    <lineage>
        <taxon>Eukaryota</taxon>
        <taxon>Viridiplantae</taxon>
        <taxon>Chlorophyta</taxon>
        <taxon>core chlorophytes</taxon>
        <taxon>Ulvophyceae</taxon>
        <taxon>TCBD clade</taxon>
        <taxon>Bryopsidales</taxon>
        <taxon>Ostreobineae</taxon>
        <taxon>Ostreobiaceae</taxon>
        <taxon>Ostreobium</taxon>
    </lineage>
</organism>
<dbReference type="InterPro" id="IPR056861">
    <property type="entry name" value="HMCN1-like_VWA"/>
</dbReference>
<dbReference type="SUPFAM" id="SSF53300">
    <property type="entry name" value="vWA-like"/>
    <property type="match status" value="1"/>
</dbReference>
<dbReference type="InterPro" id="IPR011009">
    <property type="entry name" value="Kinase-like_dom_sf"/>
</dbReference>
<comment type="caution">
    <text evidence="8">The sequence shown here is derived from an EMBL/GenBank/DDBJ whole genome shotgun (WGS) entry which is preliminary data.</text>
</comment>
<feature type="domain" description="Alpha-type protein kinase" evidence="7">
    <location>
        <begin position="284"/>
        <end position="512"/>
    </location>
</feature>
<dbReference type="PANTHER" id="PTHR47763:SF4">
    <property type="entry name" value="ALPHA-PROTEIN KINASE VWKA"/>
    <property type="match status" value="1"/>
</dbReference>
<reference evidence="8" key="1">
    <citation type="submission" date="2020-12" db="EMBL/GenBank/DDBJ databases">
        <authorList>
            <person name="Iha C."/>
        </authorList>
    </citation>
    <scope>NUCLEOTIDE SEQUENCE</scope>
</reference>
<evidence type="ECO:0000313" key="9">
    <source>
        <dbReference type="Proteomes" id="UP000708148"/>
    </source>
</evidence>
<keyword evidence="2" id="KW-0964">Secreted</keyword>
<dbReference type="Pfam" id="PF25106">
    <property type="entry name" value="VWA_4"/>
    <property type="match status" value="1"/>
</dbReference>
<keyword evidence="4" id="KW-0808">Transferase</keyword>
<dbReference type="SUPFAM" id="SSF56112">
    <property type="entry name" value="Protein kinase-like (PK-like)"/>
    <property type="match status" value="1"/>
</dbReference>
<dbReference type="OrthoDB" id="544387at2759"/>
<evidence type="ECO:0000256" key="4">
    <source>
        <dbReference type="ARBA" id="ARBA00022679"/>
    </source>
</evidence>
<keyword evidence="3" id="KW-0723">Serine/threonine-protein kinase</keyword>
<dbReference type="Proteomes" id="UP000708148">
    <property type="component" value="Unassembled WGS sequence"/>
</dbReference>
<evidence type="ECO:0000256" key="1">
    <source>
        <dbReference type="ARBA" id="ARBA00004613"/>
    </source>
</evidence>
<dbReference type="Gene3D" id="3.20.200.10">
    <property type="entry name" value="MHCK/EF2 kinase"/>
    <property type="match status" value="1"/>
</dbReference>
<dbReference type="InterPro" id="IPR052969">
    <property type="entry name" value="Thr-specific_kinase-like"/>
</dbReference>
<evidence type="ECO:0000256" key="3">
    <source>
        <dbReference type="ARBA" id="ARBA00022527"/>
    </source>
</evidence>
<evidence type="ECO:0000259" key="7">
    <source>
        <dbReference type="PROSITE" id="PS51158"/>
    </source>
</evidence>
<evidence type="ECO:0000256" key="2">
    <source>
        <dbReference type="ARBA" id="ARBA00022525"/>
    </source>
</evidence>
<proteinExistence type="predicted"/>
<evidence type="ECO:0000313" key="8">
    <source>
        <dbReference type="EMBL" id="CAD7702231.1"/>
    </source>
</evidence>
<evidence type="ECO:0000256" key="5">
    <source>
        <dbReference type="ARBA" id="ARBA00022729"/>
    </source>
</evidence>
<name>A0A8S1J527_9CHLO</name>
<dbReference type="PROSITE" id="PS51158">
    <property type="entry name" value="ALPHA_KINASE"/>
    <property type="match status" value="1"/>
</dbReference>
<keyword evidence="6" id="KW-0418">Kinase</keyword>
<protein>
    <recommendedName>
        <fullName evidence="7">Alpha-type protein kinase domain-containing protein</fullName>
    </recommendedName>
</protein>
<dbReference type="PANTHER" id="PTHR47763">
    <property type="entry name" value="ALPHA-PROTEIN KINASE VWKA"/>
    <property type="match status" value="1"/>
</dbReference>
<dbReference type="Gene3D" id="3.40.50.410">
    <property type="entry name" value="von Willebrand factor, type A domain"/>
    <property type="match status" value="1"/>
</dbReference>
<dbReference type="SMART" id="SM00811">
    <property type="entry name" value="Alpha_kinase"/>
    <property type="match status" value="1"/>
</dbReference>
<dbReference type="GO" id="GO:0004674">
    <property type="term" value="F:protein serine/threonine kinase activity"/>
    <property type="evidence" value="ECO:0007669"/>
    <property type="project" value="UniProtKB-KW"/>
</dbReference>
<dbReference type="EMBL" id="CAJHUC010001750">
    <property type="protein sequence ID" value="CAD7702231.1"/>
    <property type="molecule type" value="Genomic_DNA"/>
</dbReference>
<dbReference type="GO" id="GO:0005524">
    <property type="term" value="F:ATP binding"/>
    <property type="evidence" value="ECO:0007669"/>
    <property type="project" value="InterPro"/>
</dbReference>